<dbReference type="EMBL" id="JACHCA010000018">
    <property type="protein sequence ID" value="MBB6130887.1"/>
    <property type="molecule type" value="Genomic_DNA"/>
</dbReference>
<feature type="transmembrane region" description="Helical" evidence="6">
    <location>
        <begin position="151"/>
        <end position="172"/>
    </location>
</feature>
<comment type="subcellular location">
    <subcellularLocation>
        <location evidence="1">Membrane</location>
        <topology evidence="1">Multi-pass membrane protein</topology>
    </subcellularLocation>
</comment>
<dbReference type="InterPro" id="IPR002549">
    <property type="entry name" value="AI-2E-like"/>
</dbReference>
<sequence length="356" mass="38848">MTQQHKQPAKETVEKELTYIQKVWHTVAIVALLVVVILIARVAFNVLLMVLAGVLVSVYFHGLGDMIQRKTKWSRRLSMSISVAGTFIILTVLFWFMGAKISKQITVLSDSLPQTVNTVKAKLSEYPLGDKVLSYLSDDNSDKLFATAKQFFNTSFGVLGNIYIIMFLAIFFTANPNLYKDGIIKLIPADRKEMGRCVIDRISTALKGWLKGMMLSMVLVFILIGVGLSIMSIPVALVLALLTGLLKLIPNFGSLAAMIPGVLLALTIGTNTAIIVALIYIVSQTIVSNIVTPLIQKKMIDLPPALTILSQVLMGTLSGVLGIILAVPLLAIVMILVDELYVKKIETESEALGVES</sequence>
<evidence type="ECO:0000256" key="1">
    <source>
        <dbReference type="ARBA" id="ARBA00004141"/>
    </source>
</evidence>
<comment type="similarity">
    <text evidence="2">Belongs to the autoinducer-2 exporter (AI-2E) (TC 2.A.86) family.</text>
</comment>
<feature type="transmembrane region" description="Helical" evidence="6">
    <location>
        <begin position="248"/>
        <end position="266"/>
    </location>
</feature>
<evidence type="ECO:0000256" key="3">
    <source>
        <dbReference type="ARBA" id="ARBA00022692"/>
    </source>
</evidence>
<gene>
    <name evidence="7" type="ORF">HDF22_005033</name>
</gene>
<organism evidence="7 8">
    <name type="scientific">Mucilaginibacter lappiensis</name>
    <dbReference type="NCBI Taxonomy" id="354630"/>
    <lineage>
        <taxon>Bacteria</taxon>
        <taxon>Pseudomonadati</taxon>
        <taxon>Bacteroidota</taxon>
        <taxon>Sphingobacteriia</taxon>
        <taxon>Sphingobacteriales</taxon>
        <taxon>Sphingobacteriaceae</taxon>
        <taxon>Mucilaginibacter</taxon>
    </lineage>
</organism>
<dbReference type="Pfam" id="PF01594">
    <property type="entry name" value="AI-2E_transport"/>
    <property type="match status" value="1"/>
</dbReference>
<dbReference type="AlphaFoldDB" id="A0A841JIX4"/>
<dbReference type="RefSeq" id="WP_183589554.1">
    <property type="nucleotide sequence ID" value="NZ_JACHCA010000018.1"/>
</dbReference>
<feature type="transmembrane region" description="Helical" evidence="6">
    <location>
        <begin position="217"/>
        <end position="242"/>
    </location>
</feature>
<feature type="transmembrane region" description="Helical" evidence="6">
    <location>
        <begin position="273"/>
        <end position="292"/>
    </location>
</feature>
<feature type="transmembrane region" description="Helical" evidence="6">
    <location>
        <begin position="312"/>
        <end position="337"/>
    </location>
</feature>
<proteinExistence type="inferred from homology"/>
<dbReference type="PANTHER" id="PTHR21716:SF62">
    <property type="entry name" value="TRANSPORT PROTEIN YDBI-RELATED"/>
    <property type="match status" value="1"/>
</dbReference>
<keyword evidence="4 6" id="KW-1133">Transmembrane helix</keyword>
<evidence type="ECO:0000313" key="8">
    <source>
        <dbReference type="Proteomes" id="UP000548326"/>
    </source>
</evidence>
<accession>A0A841JIX4</accession>
<keyword evidence="3 6" id="KW-0812">Transmembrane</keyword>
<evidence type="ECO:0000256" key="4">
    <source>
        <dbReference type="ARBA" id="ARBA00022989"/>
    </source>
</evidence>
<evidence type="ECO:0000256" key="2">
    <source>
        <dbReference type="ARBA" id="ARBA00009773"/>
    </source>
</evidence>
<feature type="transmembrane region" description="Helical" evidence="6">
    <location>
        <begin position="23"/>
        <end position="40"/>
    </location>
</feature>
<feature type="transmembrane region" description="Helical" evidence="6">
    <location>
        <begin position="46"/>
        <end position="64"/>
    </location>
</feature>
<dbReference type="GO" id="GO:0016020">
    <property type="term" value="C:membrane"/>
    <property type="evidence" value="ECO:0007669"/>
    <property type="project" value="UniProtKB-SubCell"/>
</dbReference>
<dbReference type="GO" id="GO:0055085">
    <property type="term" value="P:transmembrane transport"/>
    <property type="evidence" value="ECO:0007669"/>
    <property type="project" value="TreeGrafter"/>
</dbReference>
<protein>
    <submittedName>
        <fullName evidence="7">Putative PurR-regulated permease PerM</fullName>
    </submittedName>
</protein>
<reference evidence="7 8" key="1">
    <citation type="submission" date="2020-08" db="EMBL/GenBank/DDBJ databases">
        <title>Genomic Encyclopedia of Type Strains, Phase IV (KMG-V): Genome sequencing to study the core and pangenomes of soil and plant-associated prokaryotes.</title>
        <authorList>
            <person name="Whitman W."/>
        </authorList>
    </citation>
    <scope>NUCLEOTIDE SEQUENCE [LARGE SCALE GENOMIC DNA]</scope>
    <source>
        <strain evidence="7 8">MP601</strain>
    </source>
</reference>
<evidence type="ECO:0000256" key="6">
    <source>
        <dbReference type="SAM" id="Phobius"/>
    </source>
</evidence>
<dbReference type="Proteomes" id="UP000548326">
    <property type="component" value="Unassembled WGS sequence"/>
</dbReference>
<comment type="caution">
    <text evidence="7">The sequence shown here is derived from an EMBL/GenBank/DDBJ whole genome shotgun (WGS) entry which is preliminary data.</text>
</comment>
<evidence type="ECO:0000256" key="5">
    <source>
        <dbReference type="ARBA" id="ARBA00023136"/>
    </source>
</evidence>
<dbReference type="PANTHER" id="PTHR21716">
    <property type="entry name" value="TRANSMEMBRANE PROTEIN"/>
    <property type="match status" value="1"/>
</dbReference>
<keyword evidence="5 6" id="KW-0472">Membrane</keyword>
<evidence type="ECO:0000313" key="7">
    <source>
        <dbReference type="EMBL" id="MBB6130887.1"/>
    </source>
</evidence>
<name>A0A841JIX4_9SPHI</name>
<feature type="transmembrane region" description="Helical" evidence="6">
    <location>
        <begin position="76"/>
        <end position="97"/>
    </location>
</feature>